<evidence type="ECO:0000259" key="2">
    <source>
        <dbReference type="PROSITE" id="PS50887"/>
    </source>
</evidence>
<dbReference type="CDD" id="cd01949">
    <property type="entry name" value="GGDEF"/>
    <property type="match status" value="1"/>
</dbReference>
<proteinExistence type="predicted"/>
<name>A0A7I9ZI91_9MYCO</name>
<protein>
    <recommendedName>
        <fullName evidence="2">GGDEF domain-containing protein</fullName>
    </recommendedName>
</protein>
<feature type="transmembrane region" description="Helical" evidence="1">
    <location>
        <begin position="129"/>
        <end position="152"/>
    </location>
</feature>
<dbReference type="Proteomes" id="UP000465304">
    <property type="component" value="Unassembled WGS sequence"/>
</dbReference>
<dbReference type="SUPFAM" id="SSF55073">
    <property type="entry name" value="Nucleotide cyclase"/>
    <property type="match status" value="1"/>
</dbReference>
<evidence type="ECO:0000256" key="1">
    <source>
        <dbReference type="SAM" id="Phobius"/>
    </source>
</evidence>
<dbReference type="AlphaFoldDB" id="A0A7I9ZI91"/>
<feature type="domain" description="GGDEF" evidence="2">
    <location>
        <begin position="192"/>
        <end position="326"/>
    </location>
</feature>
<gene>
    <name evidence="3" type="ORF">MHIP_10260</name>
</gene>
<dbReference type="Pfam" id="PF00990">
    <property type="entry name" value="GGDEF"/>
    <property type="match status" value="1"/>
</dbReference>
<dbReference type="PANTHER" id="PTHR45138">
    <property type="entry name" value="REGULATORY COMPONENTS OF SENSORY TRANSDUCTION SYSTEM"/>
    <property type="match status" value="1"/>
</dbReference>
<feature type="transmembrane region" description="Helical" evidence="1">
    <location>
        <begin position="102"/>
        <end position="122"/>
    </location>
</feature>
<accession>A0A7I9ZI91</accession>
<keyword evidence="1" id="KW-0812">Transmembrane</keyword>
<feature type="transmembrane region" description="Helical" evidence="1">
    <location>
        <begin position="69"/>
        <end position="96"/>
    </location>
</feature>
<dbReference type="InterPro" id="IPR043128">
    <property type="entry name" value="Rev_trsase/Diguanyl_cyclase"/>
</dbReference>
<dbReference type="SMART" id="SM00267">
    <property type="entry name" value="GGDEF"/>
    <property type="match status" value="1"/>
</dbReference>
<dbReference type="InterPro" id="IPR050469">
    <property type="entry name" value="Diguanylate_Cyclase"/>
</dbReference>
<dbReference type="InterPro" id="IPR029787">
    <property type="entry name" value="Nucleotide_cyclase"/>
</dbReference>
<keyword evidence="4" id="KW-1185">Reference proteome</keyword>
<keyword evidence="1" id="KW-0472">Membrane</keyword>
<dbReference type="GO" id="GO:0052621">
    <property type="term" value="F:diguanylate cyclase activity"/>
    <property type="evidence" value="ECO:0007669"/>
    <property type="project" value="TreeGrafter"/>
</dbReference>
<feature type="transmembrane region" description="Helical" evidence="1">
    <location>
        <begin position="29"/>
        <end position="48"/>
    </location>
</feature>
<dbReference type="Gene3D" id="3.30.70.270">
    <property type="match status" value="1"/>
</dbReference>
<sequence length="345" mass="35839">MMGLIAGSLAVSLLVLLLSSDGPRGTVPVAMTWLAAACGVAGVLLWAWRWPTQRQSQVFSVVSNGAVALACLAYPTPLASLIGCISFAIIGAYIAFFHSTALVLYNFFVAAGVALAAAVRLAMSGHPALAVVDLFLVLLINIAMPLAIQFLVRALGTDLVHAARDPLTTLLNRPAFFQATLELLTERDTTVHYLFVALVDLDNFKAVNDTHGHHVGDAALVTVARALPVAAGPTSVIGRSGGEEFLIAALSAIPDTAPFAGRICQTIAGLPVPVTASVGTVCAPLAGVPSEDGQARRFLTHLVIVADHAMYRAKRSGGNRFHHHGLLASPPDVTSIVIGSGPPGV</sequence>
<organism evidence="3 4">
    <name type="scientific">Mycolicibacterium hippocampi</name>
    <dbReference type="NCBI Taxonomy" id="659824"/>
    <lineage>
        <taxon>Bacteria</taxon>
        <taxon>Bacillati</taxon>
        <taxon>Actinomycetota</taxon>
        <taxon>Actinomycetes</taxon>
        <taxon>Mycobacteriales</taxon>
        <taxon>Mycobacteriaceae</taxon>
        <taxon>Mycolicibacterium</taxon>
    </lineage>
</organism>
<dbReference type="PANTHER" id="PTHR45138:SF9">
    <property type="entry name" value="DIGUANYLATE CYCLASE DGCM-RELATED"/>
    <property type="match status" value="1"/>
</dbReference>
<reference evidence="3 4" key="1">
    <citation type="journal article" date="2019" name="Emerg. Microbes Infect.">
        <title>Comprehensive subspecies identification of 175 nontuberculous mycobacteria species based on 7547 genomic profiles.</title>
        <authorList>
            <person name="Matsumoto Y."/>
            <person name="Kinjo T."/>
            <person name="Motooka D."/>
            <person name="Nabeya D."/>
            <person name="Jung N."/>
            <person name="Uechi K."/>
            <person name="Horii T."/>
            <person name="Iida T."/>
            <person name="Fujita J."/>
            <person name="Nakamura S."/>
        </authorList>
    </citation>
    <scope>NUCLEOTIDE SEQUENCE [LARGE SCALE GENOMIC DNA]</scope>
    <source>
        <strain evidence="3 4">JCM 30996</strain>
    </source>
</reference>
<dbReference type="PROSITE" id="PS50887">
    <property type="entry name" value="GGDEF"/>
    <property type="match status" value="1"/>
</dbReference>
<dbReference type="EMBL" id="BLLB01000002">
    <property type="protein sequence ID" value="GFH00543.1"/>
    <property type="molecule type" value="Genomic_DNA"/>
</dbReference>
<keyword evidence="1" id="KW-1133">Transmembrane helix</keyword>
<evidence type="ECO:0000313" key="4">
    <source>
        <dbReference type="Proteomes" id="UP000465304"/>
    </source>
</evidence>
<evidence type="ECO:0000313" key="3">
    <source>
        <dbReference type="EMBL" id="GFH00543.1"/>
    </source>
</evidence>
<comment type="caution">
    <text evidence="3">The sequence shown here is derived from an EMBL/GenBank/DDBJ whole genome shotgun (WGS) entry which is preliminary data.</text>
</comment>
<dbReference type="InterPro" id="IPR000160">
    <property type="entry name" value="GGDEF_dom"/>
</dbReference>
<dbReference type="NCBIfam" id="TIGR00254">
    <property type="entry name" value="GGDEF"/>
    <property type="match status" value="1"/>
</dbReference>